<accession>A0AAV6I6G7</accession>
<evidence type="ECO:0000313" key="2">
    <source>
        <dbReference type="Proteomes" id="UP000823749"/>
    </source>
</evidence>
<dbReference type="AlphaFoldDB" id="A0AAV6I6G7"/>
<keyword evidence="2" id="KW-1185">Reference proteome</keyword>
<name>A0AAV6I6G7_9ERIC</name>
<proteinExistence type="predicted"/>
<gene>
    <name evidence="1" type="ORF">RHGRI_030876</name>
</gene>
<reference evidence="1" key="1">
    <citation type="submission" date="2020-08" db="EMBL/GenBank/DDBJ databases">
        <title>Plant Genome Project.</title>
        <authorList>
            <person name="Zhang R.-G."/>
        </authorList>
    </citation>
    <scope>NUCLEOTIDE SEQUENCE</scope>
    <source>
        <strain evidence="1">WSP0</strain>
        <tissue evidence="1">Leaf</tissue>
    </source>
</reference>
<sequence>MQPTLLHGLCDLEAGVSVTPALDSGAFRENGTGQRWGSELGEVVVVEKKKRSESLGNLLKYVEGEQVVAGWPAWLSAVAGETIHYWVLLVSKG</sequence>
<dbReference type="EMBL" id="JACTNZ010000011">
    <property type="protein sequence ID" value="KAG5524017.1"/>
    <property type="molecule type" value="Genomic_DNA"/>
</dbReference>
<dbReference type="Proteomes" id="UP000823749">
    <property type="component" value="Chromosome 11"/>
</dbReference>
<comment type="caution">
    <text evidence="1">The sequence shown here is derived from an EMBL/GenBank/DDBJ whole genome shotgun (WGS) entry which is preliminary data.</text>
</comment>
<organism evidence="1 2">
    <name type="scientific">Rhododendron griersonianum</name>
    <dbReference type="NCBI Taxonomy" id="479676"/>
    <lineage>
        <taxon>Eukaryota</taxon>
        <taxon>Viridiplantae</taxon>
        <taxon>Streptophyta</taxon>
        <taxon>Embryophyta</taxon>
        <taxon>Tracheophyta</taxon>
        <taxon>Spermatophyta</taxon>
        <taxon>Magnoliopsida</taxon>
        <taxon>eudicotyledons</taxon>
        <taxon>Gunneridae</taxon>
        <taxon>Pentapetalae</taxon>
        <taxon>asterids</taxon>
        <taxon>Ericales</taxon>
        <taxon>Ericaceae</taxon>
        <taxon>Ericoideae</taxon>
        <taxon>Rhodoreae</taxon>
        <taxon>Rhododendron</taxon>
    </lineage>
</organism>
<evidence type="ECO:0000313" key="1">
    <source>
        <dbReference type="EMBL" id="KAG5524017.1"/>
    </source>
</evidence>
<protein>
    <submittedName>
        <fullName evidence="1">Uncharacterized protein</fullName>
    </submittedName>
</protein>